<keyword evidence="6 9" id="KW-1133">Transmembrane helix</keyword>
<dbReference type="InterPro" id="IPR048634">
    <property type="entry name" value="SecD_SecF_C"/>
</dbReference>
<dbReference type="PRINTS" id="PR00702">
    <property type="entry name" value="ACRIFLAVINRP"/>
</dbReference>
<proteinExistence type="inferred from homology"/>
<evidence type="ECO:0000256" key="1">
    <source>
        <dbReference type="ARBA" id="ARBA00004651"/>
    </source>
</evidence>
<evidence type="ECO:0000259" key="12">
    <source>
        <dbReference type="Pfam" id="PF22599"/>
    </source>
</evidence>
<evidence type="ECO:0000313" key="13">
    <source>
        <dbReference type="EMBL" id="OGC70213.1"/>
    </source>
</evidence>
<feature type="transmembrane region" description="Helical" evidence="9">
    <location>
        <begin position="351"/>
        <end position="374"/>
    </location>
</feature>
<feature type="transmembrane region" description="Helical" evidence="9">
    <location>
        <begin position="303"/>
        <end position="320"/>
    </location>
</feature>
<dbReference type="SUPFAM" id="SSF82866">
    <property type="entry name" value="Multidrug efflux transporter AcrB transmembrane domain"/>
    <property type="match status" value="1"/>
</dbReference>
<feature type="transmembrane region" description="Helical" evidence="9">
    <location>
        <begin position="6"/>
        <end position="25"/>
    </location>
</feature>
<dbReference type="HAMAP" id="MF_01463_B">
    <property type="entry name" value="SecD_B"/>
    <property type="match status" value="1"/>
</dbReference>
<comment type="subunit">
    <text evidence="9">Forms a complex with SecF. Part of the essential Sec protein translocation apparatus which comprises SecA, SecYEG and auxiliary proteins SecDF. Other proteins may also be involved.</text>
</comment>
<reference evidence="13 14" key="1">
    <citation type="journal article" date="2016" name="Nat. Commun.">
        <title>Thousands of microbial genomes shed light on interconnected biogeochemical processes in an aquifer system.</title>
        <authorList>
            <person name="Anantharaman K."/>
            <person name="Brown C.T."/>
            <person name="Hug L.A."/>
            <person name="Sharon I."/>
            <person name="Castelle C.J."/>
            <person name="Probst A.J."/>
            <person name="Thomas B.C."/>
            <person name="Singh A."/>
            <person name="Wilkins M.J."/>
            <person name="Karaoz U."/>
            <person name="Brodie E.L."/>
            <person name="Williams K.H."/>
            <person name="Hubbard S.S."/>
            <person name="Banfield J.F."/>
        </authorList>
    </citation>
    <scope>NUCLEOTIDE SEQUENCE [LARGE SCALE GENOMIC DNA]</scope>
</reference>
<keyword evidence="3 9" id="KW-1003">Cell membrane</keyword>
<comment type="caution">
    <text evidence="9">Lacks conserved residue(s) required for the propagation of feature annotation.</text>
</comment>
<name>A0A1F4WMU2_UNCKA</name>
<feature type="domain" description="SecDF P1 head subdomain" evidence="12">
    <location>
        <begin position="178"/>
        <end position="281"/>
    </location>
</feature>
<feature type="domain" description="Protein export membrane protein SecD/SecF C-terminal" evidence="10">
    <location>
        <begin position="283"/>
        <end position="450"/>
    </location>
</feature>
<dbReference type="Gene3D" id="3.30.70.3400">
    <property type="match status" value="1"/>
</dbReference>
<dbReference type="Proteomes" id="UP000179113">
    <property type="component" value="Unassembled WGS sequence"/>
</dbReference>
<dbReference type="GO" id="GO:0015450">
    <property type="term" value="F:protein-transporting ATPase activity"/>
    <property type="evidence" value="ECO:0007669"/>
    <property type="project" value="InterPro"/>
</dbReference>
<evidence type="ECO:0000313" key="14">
    <source>
        <dbReference type="Proteomes" id="UP000179113"/>
    </source>
</evidence>
<keyword evidence="8 9" id="KW-0472">Membrane</keyword>
<dbReference type="PANTHER" id="PTHR30081:SF1">
    <property type="entry name" value="PROTEIN TRANSLOCASE SUBUNIT SECD"/>
    <property type="match status" value="1"/>
</dbReference>
<dbReference type="InterPro" id="IPR001036">
    <property type="entry name" value="Acrflvin-R"/>
</dbReference>
<feature type="transmembrane region" description="Helical" evidence="9">
    <location>
        <begin position="326"/>
        <end position="344"/>
    </location>
</feature>
<sequence length="463" mass="50650">MWWKNLYFRLGLISSITTLAVLIVLPRIPIKIDSKIFKLDTAVGGYNFSLFNGKVNLDLREIKKGLDLNGGIKIVLKADVSKIESAERDNALESAKQVISRRVNLLGVTEPSISTVKAGDDYRIVVEIPGLDNVKEAVDLIGQTAQINFKKLKADKQWSEDKYYDFLIDPTAWEDTGITGADLKGVDVVVGEQGDIQSAGQPQIRLRFTDEGREKFSQVAKENINKPIGLFLDEDLAPLSMPVVNESLATGLTDDPVISGNFDFDTANNLSIQIRAGALPIPVEILEQETIGATLGNESISKSFYAGFVGLVLVFIFMLVKYGKFGLLAGFALGIYSAIVLALFKVIGVVLTLPGIAGFILSIGMATDANILIFERIKEEIFWGKPRNLAIKLGFERAWNSIKDSNISSLITSFILFKFGDGPVRGFALTLAIGILVSLFSSIFVVKTFIESFDVGKDKHGNN</sequence>
<keyword evidence="2 9" id="KW-0813">Transport</keyword>
<dbReference type="FunFam" id="1.20.1640.10:FF:000004">
    <property type="entry name" value="Protein translocase subunit SecD"/>
    <property type="match status" value="1"/>
</dbReference>
<dbReference type="Pfam" id="PF02355">
    <property type="entry name" value="SecD_SecF_C"/>
    <property type="match status" value="1"/>
</dbReference>
<dbReference type="InterPro" id="IPR048631">
    <property type="entry name" value="SecD_1st"/>
</dbReference>
<dbReference type="Pfam" id="PF21760">
    <property type="entry name" value="SecD_1st"/>
    <property type="match status" value="1"/>
</dbReference>
<evidence type="ECO:0000256" key="5">
    <source>
        <dbReference type="ARBA" id="ARBA00022927"/>
    </source>
</evidence>
<dbReference type="GO" id="GO:0043952">
    <property type="term" value="P:protein transport by the Sec complex"/>
    <property type="evidence" value="ECO:0007669"/>
    <property type="project" value="UniProtKB-UniRule"/>
</dbReference>
<evidence type="ECO:0000259" key="10">
    <source>
        <dbReference type="Pfam" id="PF02355"/>
    </source>
</evidence>
<dbReference type="Pfam" id="PF22599">
    <property type="entry name" value="SecDF_P1_head"/>
    <property type="match status" value="1"/>
</dbReference>
<dbReference type="GO" id="GO:0065002">
    <property type="term" value="P:intracellular protein transmembrane transport"/>
    <property type="evidence" value="ECO:0007669"/>
    <property type="project" value="UniProtKB-UniRule"/>
</dbReference>
<dbReference type="InterPro" id="IPR055344">
    <property type="entry name" value="SecD_SecF_C_bact"/>
</dbReference>
<keyword evidence="5 9" id="KW-0653">Protein transport</keyword>
<evidence type="ECO:0000256" key="8">
    <source>
        <dbReference type="ARBA" id="ARBA00023136"/>
    </source>
</evidence>
<dbReference type="InterPro" id="IPR054384">
    <property type="entry name" value="SecDF_P1_head"/>
</dbReference>
<keyword evidence="7 9" id="KW-0811">Translocation</keyword>
<evidence type="ECO:0000256" key="3">
    <source>
        <dbReference type="ARBA" id="ARBA00022475"/>
    </source>
</evidence>
<comment type="similarity">
    <text evidence="9">Belongs to the SecD/SecF family. SecD subfamily.</text>
</comment>
<feature type="domain" description="Protein translocase subunit SecDF P1" evidence="11">
    <location>
        <begin position="93"/>
        <end position="153"/>
    </location>
</feature>
<evidence type="ECO:0000259" key="11">
    <source>
        <dbReference type="Pfam" id="PF21760"/>
    </source>
</evidence>
<dbReference type="Gene3D" id="3.30.1360.200">
    <property type="match status" value="1"/>
</dbReference>
<evidence type="ECO:0000256" key="6">
    <source>
        <dbReference type="ARBA" id="ARBA00022989"/>
    </source>
</evidence>
<evidence type="ECO:0000256" key="9">
    <source>
        <dbReference type="HAMAP-Rule" id="MF_01463"/>
    </source>
</evidence>
<dbReference type="InterPro" id="IPR005791">
    <property type="entry name" value="SecD"/>
</dbReference>
<organism evidence="13 14">
    <name type="scientific">candidate division WWE3 bacterium RIFOXYC1_FULL_39_7</name>
    <dbReference type="NCBI Taxonomy" id="1802643"/>
    <lineage>
        <taxon>Bacteria</taxon>
        <taxon>Katanobacteria</taxon>
    </lineage>
</organism>
<dbReference type="Gene3D" id="1.20.1640.10">
    <property type="entry name" value="Multidrug efflux transporter AcrB transmembrane domain"/>
    <property type="match status" value="1"/>
</dbReference>
<dbReference type="GO" id="GO:0006605">
    <property type="term" value="P:protein targeting"/>
    <property type="evidence" value="ECO:0007669"/>
    <property type="project" value="UniProtKB-UniRule"/>
</dbReference>
<keyword evidence="4 9" id="KW-0812">Transmembrane</keyword>
<dbReference type="PANTHER" id="PTHR30081">
    <property type="entry name" value="PROTEIN-EXPORT MEMBRANE PROTEIN SEC"/>
    <property type="match status" value="1"/>
</dbReference>
<dbReference type="NCBIfam" id="TIGR00916">
    <property type="entry name" value="2A0604s01"/>
    <property type="match status" value="1"/>
</dbReference>
<evidence type="ECO:0000256" key="2">
    <source>
        <dbReference type="ARBA" id="ARBA00022448"/>
    </source>
</evidence>
<gene>
    <name evidence="9" type="primary">secD</name>
    <name evidence="13" type="ORF">A2415_00895</name>
</gene>
<dbReference type="EMBL" id="MEWA01000009">
    <property type="protein sequence ID" value="OGC70213.1"/>
    <property type="molecule type" value="Genomic_DNA"/>
</dbReference>
<comment type="subcellular location">
    <subcellularLocation>
        <location evidence="1 9">Cell membrane</location>
        <topology evidence="1 9">Multi-pass membrane protein</topology>
    </subcellularLocation>
</comment>
<evidence type="ECO:0000256" key="4">
    <source>
        <dbReference type="ARBA" id="ARBA00022692"/>
    </source>
</evidence>
<dbReference type="AlphaFoldDB" id="A0A1F4WMU2"/>
<dbReference type="NCBIfam" id="TIGR01129">
    <property type="entry name" value="secD"/>
    <property type="match status" value="1"/>
</dbReference>
<dbReference type="InterPro" id="IPR022813">
    <property type="entry name" value="SecD/SecF_arch_bac"/>
</dbReference>
<feature type="transmembrane region" description="Helical" evidence="9">
    <location>
        <begin position="427"/>
        <end position="450"/>
    </location>
</feature>
<protein>
    <recommendedName>
        <fullName evidence="9">Protein translocase subunit SecD</fullName>
    </recommendedName>
</protein>
<accession>A0A1F4WMU2</accession>
<comment type="caution">
    <text evidence="13">The sequence shown here is derived from an EMBL/GenBank/DDBJ whole genome shotgun (WGS) entry which is preliminary data.</text>
</comment>
<comment type="function">
    <text evidence="9">Part of the Sec protein translocase complex. Interacts with the SecYEG preprotein conducting channel. SecDF uses the proton motive force (PMF) to complete protein translocation after the ATP-dependent function of SecA.</text>
</comment>
<dbReference type="GO" id="GO:0005886">
    <property type="term" value="C:plasma membrane"/>
    <property type="evidence" value="ECO:0007669"/>
    <property type="project" value="UniProtKB-SubCell"/>
</dbReference>
<evidence type="ECO:0000256" key="7">
    <source>
        <dbReference type="ARBA" id="ARBA00023010"/>
    </source>
</evidence>